<evidence type="ECO:0000259" key="1">
    <source>
        <dbReference type="SMART" id="SM00642"/>
    </source>
</evidence>
<dbReference type="GO" id="GO:0004556">
    <property type="term" value="F:alpha-amylase activity"/>
    <property type="evidence" value="ECO:0007669"/>
    <property type="project" value="TreeGrafter"/>
</dbReference>
<evidence type="ECO:0000313" key="2">
    <source>
        <dbReference type="EMBL" id="RAW00253.1"/>
    </source>
</evidence>
<dbReference type="SMART" id="SM00642">
    <property type="entry name" value="Aamy"/>
    <property type="match status" value="1"/>
</dbReference>
<proteinExistence type="predicted"/>
<dbReference type="InterPro" id="IPR006047">
    <property type="entry name" value="GH13_cat_dom"/>
</dbReference>
<reference evidence="2 3" key="1">
    <citation type="submission" date="2018-06" db="EMBL/GenBank/DDBJ databases">
        <title>Chryseolinea flavus sp. nov., a member of the phylum Bacteroidetes isolated from soil.</title>
        <authorList>
            <person name="Li Y."/>
            <person name="Wang J."/>
        </authorList>
    </citation>
    <scope>NUCLEOTIDE SEQUENCE [LARGE SCALE GENOMIC DNA]</scope>
    <source>
        <strain evidence="2 3">SDU1-6</strain>
    </source>
</reference>
<dbReference type="RefSeq" id="WP_112747595.1">
    <property type="nucleotide sequence ID" value="NZ_QMFY01000007.1"/>
</dbReference>
<dbReference type="InterPro" id="IPR017853">
    <property type="entry name" value="GH"/>
</dbReference>
<comment type="caution">
    <text evidence="2">The sequence shown here is derived from an EMBL/GenBank/DDBJ whole genome shotgun (WGS) entry which is preliminary data.</text>
</comment>
<dbReference type="Pfam" id="PF00128">
    <property type="entry name" value="Alpha-amylase"/>
    <property type="match status" value="1"/>
</dbReference>
<accession>A0A364Y1U3</accession>
<dbReference type="Proteomes" id="UP000251889">
    <property type="component" value="Unassembled WGS sequence"/>
</dbReference>
<keyword evidence="3" id="KW-1185">Reference proteome</keyword>
<dbReference type="Gene3D" id="3.20.20.80">
    <property type="entry name" value="Glycosidases"/>
    <property type="match status" value="2"/>
</dbReference>
<dbReference type="PROSITE" id="PS51257">
    <property type="entry name" value="PROKAR_LIPOPROTEIN"/>
    <property type="match status" value="1"/>
</dbReference>
<evidence type="ECO:0000313" key="3">
    <source>
        <dbReference type="Proteomes" id="UP000251889"/>
    </source>
</evidence>
<gene>
    <name evidence="2" type="ORF">DQQ10_14425</name>
</gene>
<dbReference type="CDD" id="cd11349">
    <property type="entry name" value="AmyAc_3"/>
    <property type="match status" value="1"/>
</dbReference>
<dbReference type="PANTHER" id="PTHR10357">
    <property type="entry name" value="ALPHA-AMYLASE FAMILY MEMBER"/>
    <property type="match status" value="1"/>
</dbReference>
<dbReference type="GO" id="GO:0009313">
    <property type="term" value="P:oligosaccharide catabolic process"/>
    <property type="evidence" value="ECO:0007669"/>
    <property type="project" value="TreeGrafter"/>
</dbReference>
<dbReference type="EMBL" id="QMFY01000007">
    <property type="protein sequence ID" value="RAW00253.1"/>
    <property type="molecule type" value="Genomic_DNA"/>
</dbReference>
<sequence length="599" mass="67537">MRKIVFMIASVAIAISCSRPKEIIPPTNSMQKASNKVVIYQAFTRLFGNKNTTNKSYGTVEENGVGKFNDINDAALRSIKALGVSHIWFTGVIEHGVLTDYTQYGIPLDDADVVKGRAGSPYAIKDYYDVNPDLAQDVKNRMKEFEQLIERTHRNNLKVIIDFVPNHVARGYKSDVKPAGVKDLGETDDKTKAFSASNNFYYLVGESFKVPKGFKPLGSNTFPTLDGLFEETPAKVTGNDQFTASPGINEWFETVKLNYGVDYQQNRAKHFEPVPDTWNKMRDILLFWANKKVDGFRCDMAEMVPVEFWHWVIPQIKAVNDELVFIAEIYNPNEYRNYIETGKFDFLYDKVLLYDTLRGVINGDRKTSDIATVQQNLSDVNPHMLHFLENHDEQRAASKFFAGDPWRAFPAMVVSATVDKGPVMIYFGQEVGEPGLGNEGFQGEDGRTTIFDYWGVPEHQKWVNNGKYDGELLSPEQKLLRQSYGTLLTIASTNPAIVLGEYRDITKANVANGNFGNDVHAFVRFADEERLIVVTSYNVAEQAVKVQLPRDLVEELGMSSSGAYSAKDILANNVEVTFDNNLTFEVKLKPNSAFIFRIK</sequence>
<dbReference type="SUPFAM" id="SSF51445">
    <property type="entry name" value="(Trans)glycosidases"/>
    <property type="match status" value="1"/>
</dbReference>
<protein>
    <submittedName>
        <fullName evidence="2">Alpha-amylase</fullName>
    </submittedName>
</protein>
<name>A0A364Y1U3_9BACT</name>
<feature type="domain" description="Glycosyl hydrolase family 13 catalytic" evidence="1">
    <location>
        <begin position="41"/>
        <end position="491"/>
    </location>
</feature>
<dbReference type="OrthoDB" id="9805159at2"/>
<dbReference type="PANTHER" id="PTHR10357:SF205">
    <property type="entry name" value="O-GLYCOSYL HYDROLASE FAMILY 13"/>
    <property type="match status" value="1"/>
</dbReference>
<organism evidence="2 3">
    <name type="scientific">Pseudochryseolinea flava</name>
    <dbReference type="NCBI Taxonomy" id="2059302"/>
    <lineage>
        <taxon>Bacteria</taxon>
        <taxon>Pseudomonadati</taxon>
        <taxon>Bacteroidota</taxon>
        <taxon>Cytophagia</taxon>
        <taxon>Cytophagales</taxon>
        <taxon>Fulvivirgaceae</taxon>
        <taxon>Pseudochryseolinea</taxon>
    </lineage>
</organism>
<dbReference type="AlphaFoldDB" id="A0A364Y1U3"/>